<protein>
    <submittedName>
        <fullName evidence="2">Uncharacterized protein</fullName>
    </submittedName>
</protein>
<evidence type="ECO:0000313" key="3">
    <source>
        <dbReference type="Proteomes" id="UP000471298"/>
    </source>
</evidence>
<evidence type="ECO:0000256" key="1">
    <source>
        <dbReference type="SAM" id="MobiDB-lite"/>
    </source>
</evidence>
<comment type="caution">
    <text evidence="2">The sequence shown here is derived from an EMBL/GenBank/DDBJ whole genome shotgun (WGS) entry which is preliminary data.</text>
</comment>
<dbReference type="EMBL" id="WHNW01000002">
    <property type="protein sequence ID" value="MPV85740.1"/>
    <property type="molecule type" value="Genomic_DNA"/>
</dbReference>
<dbReference type="Proteomes" id="UP000471298">
    <property type="component" value="Unassembled WGS sequence"/>
</dbReference>
<sequence length="296" mass="33928">MATITYAHFPKPSTESTNPSQDNVERLYPDEYVDEKHYRNIFCPECKEPLTRIPRRKSKTVNGKTAYFKHYKSDVECSWHKRKPNGINFLNKHETQQAIKDENLLILSKWSSVSESENKETSDKNDISENSHSDELISNALGGYEGAEIPSANRITSVKTIVENIETYMEKAIVFPGSKRAIRIKSLLKSLDADDLQIDDSNSYLYVGRIETFVRGKIWHFLNLAKKKRAFRVQPEISKSRGFNQQGCAGRMVIAYGMLPAYNSQVYLEIRHLGQVAFVPKENEELVLELMASNKK</sequence>
<dbReference type="InParanoid" id="A0A6N7EW06"/>
<accession>A0A6N7EW06</accession>
<gene>
    <name evidence="2" type="ORF">GCU85_03170</name>
</gene>
<organism evidence="2 3">
    <name type="scientific">Ostreibacterium oceani</name>
    <dbReference type="NCBI Taxonomy" id="2654998"/>
    <lineage>
        <taxon>Bacteria</taxon>
        <taxon>Pseudomonadati</taxon>
        <taxon>Pseudomonadota</taxon>
        <taxon>Gammaproteobacteria</taxon>
        <taxon>Cardiobacteriales</taxon>
        <taxon>Ostreibacteriaceae</taxon>
        <taxon>Ostreibacterium</taxon>
    </lineage>
</organism>
<name>A0A6N7EW06_9GAMM</name>
<proteinExistence type="predicted"/>
<reference evidence="2 3" key="1">
    <citation type="submission" date="2019-10" db="EMBL/GenBank/DDBJ databases">
        <title>Cardiobacteriales fam. a chemoheterotrophic member of the order Cardiobacteriales, and proposal of Cardiobacteriales fam. nov.</title>
        <authorList>
            <person name="Wang C."/>
        </authorList>
    </citation>
    <scope>NUCLEOTIDE SEQUENCE [LARGE SCALE GENOMIC DNA]</scope>
    <source>
        <strain evidence="2 3">ML27</strain>
    </source>
</reference>
<feature type="region of interest" description="Disordered" evidence="1">
    <location>
        <begin position="1"/>
        <end position="23"/>
    </location>
</feature>
<feature type="compositionally biased region" description="Polar residues" evidence="1">
    <location>
        <begin position="13"/>
        <end position="22"/>
    </location>
</feature>
<dbReference type="AlphaFoldDB" id="A0A6N7EW06"/>
<keyword evidence="3" id="KW-1185">Reference proteome</keyword>
<dbReference type="RefSeq" id="WP_152809263.1">
    <property type="nucleotide sequence ID" value="NZ_WHNW01000002.1"/>
</dbReference>
<evidence type="ECO:0000313" key="2">
    <source>
        <dbReference type="EMBL" id="MPV85740.1"/>
    </source>
</evidence>